<name>A0A6A5R7C9_AMPQU</name>
<protein>
    <submittedName>
        <fullName evidence="1">Uncharacterized protein</fullName>
    </submittedName>
</protein>
<proteinExistence type="predicted"/>
<dbReference type="Proteomes" id="UP000800096">
    <property type="component" value="Unassembled WGS sequence"/>
</dbReference>
<evidence type="ECO:0000313" key="1">
    <source>
        <dbReference type="EMBL" id="KAF1921787.1"/>
    </source>
</evidence>
<dbReference type="AlphaFoldDB" id="A0A6A5R7C9"/>
<gene>
    <name evidence="1" type="ORF">BDU57DRAFT_510772</name>
</gene>
<evidence type="ECO:0000313" key="2">
    <source>
        <dbReference type="Proteomes" id="UP000800096"/>
    </source>
</evidence>
<organism evidence="1 2">
    <name type="scientific">Ampelomyces quisqualis</name>
    <name type="common">Powdery mildew agent</name>
    <dbReference type="NCBI Taxonomy" id="50730"/>
    <lineage>
        <taxon>Eukaryota</taxon>
        <taxon>Fungi</taxon>
        <taxon>Dikarya</taxon>
        <taxon>Ascomycota</taxon>
        <taxon>Pezizomycotina</taxon>
        <taxon>Dothideomycetes</taxon>
        <taxon>Pleosporomycetidae</taxon>
        <taxon>Pleosporales</taxon>
        <taxon>Pleosporineae</taxon>
        <taxon>Phaeosphaeriaceae</taxon>
        <taxon>Ampelomyces</taxon>
    </lineage>
</organism>
<sequence length="90" mass="9955">MGVSVSAVMYTLLPMGLLRGEGAMFEVKINQFPKAARLPAGRAESLLLSHVVRLLSDVWRLCCKRSETNQWKRNLSATCGARARAIPTRP</sequence>
<reference evidence="1" key="1">
    <citation type="journal article" date="2020" name="Stud. Mycol.">
        <title>101 Dothideomycetes genomes: a test case for predicting lifestyles and emergence of pathogens.</title>
        <authorList>
            <person name="Haridas S."/>
            <person name="Albert R."/>
            <person name="Binder M."/>
            <person name="Bloem J."/>
            <person name="Labutti K."/>
            <person name="Salamov A."/>
            <person name="Andreopoulos B."/>
            <person name="Baker S."/>
            <person name="Barry K."/>
            <person name="Bills G."/>
            <person name="Bluhm B."/>
            <person name="Cannon C."/>
            <person name="Castanera R."/>
            <person name="Culley D."/>
            <person name="Daum C."/>
            <person name="Ezra D."/>
            <person name="Gonzalez J."/>
            <person name="Henrissat B."/>
            <person name="Kuo A."/>
            <person name="Liang C."/>
            <person name="Lipzen A."/>
            <person name="Lutzoni F."/>
            <person name="Magnuson J."/>
            <person name="Mondo S."/>
            <person name="Nolan M."/>
            <person name="Ohm R."/>
            <person name="Pangilinan J."/>
            <person name="Park H.-J."/>
            <person name="Ramirez L."/>
            <person name="Alfaro M."/>
            <person name="Sun H."/>
            <person name="Tritt A."/>
            <person name="Yoshinaga Y."/>
            <person name="Zwiers L.-H."/>
            <person name="Turgeon B."/>
            <person name="Goodwin S."/>
            <person name="Spatafora J."/>
            <person name="Crous P."/>
            <person name="Grigoriev I."/>
        </authorList>
    </citation>
    <scope>NUCLEOTIDE SEQUENCE</scope>
    <source>
        <strain evidence="1">HMLAC05119</strain>
    </source>
</reference>
<keyword evidence="2" id="KW-1185">Reference proteome</keyword>
<accession>A0A6A5R7C9</accession>
<dbReference type="EMBL" id="ML979132">
    <property type="protein sequence ID" value="KAF1921787.1"/>
    <property type="molecule type" value="Genomic_DNA"/>
</dbReference>